<sequence>MQSKDFQKTFADLGLAVESNQNNILNKAQFVCHLYGLKNIKSIDEARFVLFSKTYKCSRSANDSFKIKIKNVDGSSMPPCQSELMQQFLRASFIANIWRNAHRQIPTELSPTDYGWKLVNEKYEFDWFESDQLPEIVQDAIIQPLEENIESLSETSELDVSDHDSEINKIEDSDEELFDDD</sequence>
<dbReference type="Proteomes" id="UP001153954">
    <property type="component" value="Unassembled WGS sequence"/>
</dbReference>
<gene>
    <name evidence="2" type="ORF">EEDITHA_LOCUS5143</name>
</gene>
<evidence type="ECO:0000256" key="1">
    <source>
        <dbReference type="SAM" id="MobiDB-lite"/>
    </source>
</evidence>
<dbReference type="EMBL" id="CAKOGL010000007">
    <property type="protein sequence ID" value="CAH2089048.1"/>
    <property type="molecule type" value="Genomic_DNA"/>
</dbReference>
<evidence type="ECO:0000313" key="2">
    <source>
        <dbReference type="EMBL" id="CAH2089048.1"/>
    </source>
</evidence>
<comment type="caution">
    <text evidence="2">The sequence shown here is derived from an EMBL/GenBank/DDBJ whole genome shotgun (WGS) entry which is preliminary data.</text>
</comment>
<protein>
    <submittedName>
        <fullName evidence="2">Uncharacterized protein</fullName>
    </submittedName>
</protein>
<proteinExistence type="predicted"/>
<name>A0AAU9TQN7_EUPED</name>
<reference evidence="2" key="1">
    <citation type="submission" date="2022-03" db="EMBL/GenBank/DDBJ databases">
        <authorList>
            <person name="Tunstrom K."/>
        </authorList>
    </citation>
    <scope>NUCLEOTIDE SEQUENCE</scope>
</reference>
<feature type="region of interest" description="Disordered" evidence="1">
    <location>
        <begin position="152"/>
        <end position="181"/>
    </location>
</feature>
<evidence type="ECO:0000313" key="3">
    <source>
        <dbReference type="Proteomes" id="UP001153954"/>
    </source>
</evidence>
<accession>A0AAU9TQN7</accession>
<feature type="compositionally biased region" description="Basic and acidic residues" evidence="1">
    <location>
        <begin position="160"/>
        <end position="171"/>
    </location>
</feature>
<feature type="compositionally biased region" description="Acidic residues" evidence="1">
    <location>
        <begin position="172"/>
        <end position="181"/>
    </location>
</feature>
<organism evidence="2 3">
    <name type="scientific">Euphydryas editha</name>
    <name type="common">Edith's checkerspot</name>
    <dbReference type="NCBI Taxonomy" id="104508"/>
    <lineage>
        <taxon>Eukaryota</taxon>
        <taxon>Metazoa</taxon>
        <taxon>Ecdysozoa</taxon>
        <taxon>Arthropoda</taxon>
        <taxon>Hexapoda</taxon>
        <taxon>Insecta</taxon>
        <taxon>Pterygota</taxon>
        <taxon>Neoptera</taxon>
        <taxon>Endopterygota</taxon>
        <taxon>Lepidoptera</taxon>
        <taxon>Glossata</taxon>
        <taxon>Ditrysia</taxon>
        <taxon>Papilionoidea</taxon>
        <taxon>Nymphalidae</taxon>
        <taxon>Nymphalinae</taxon>
        <taxon>Euphydryas</taxon>
    </lineage>
</organism>
<dbReference type="AlphaFoldDB" id="A0AAU9TQN7"/>
<keyword evidence="3" id="KW-1185">Reference proteome</keyword>